<gene>
    <name evidence="8" type="ORF">LOKO_03173</name>
</gene>
<dbReference type="GO" id="GO:0009636">
    <property type="term" value="P:response to toxic substance"/>
    <property type="evidence" value="ECO:0007669"/>
    <property type="project" value="InterPro"/>
</dbReference>
<evidence type="ECO:0000256" key="3">
    <source>
        <dbReference type="ARBA" id="ARBA00022729"/>
    </source>
</evidence>
<proteinExistence type="inferred from homology"/>
<dbReference type="OrthoDB" id="9181810at2"/>
<protein>
    <submittedName>
        <fullName evidence="8">Entericidin B membrane lipoprotein</fullName>
    </submittedName>
</protein>
<feature type="signal peptide" evidence="7">
    <location>
        <begin position="1"/>
        <end position="19"/>
    </location>
</feature>
<dbReference type="GO" id="GO:0016020">
    <property type="term" value="C:membrane"/>
    <property type="evidence" value="ECO:0007669"/>
    <property type="project" value="InterPro"/>
</dbReference>
<comment type="similarity">
    <text evidence="1">Belongs to the EcnA/EcnB lipoprotein family.</text>
</comment>
<organism evidence="8 9">
    <name type="scientific">Halomonas chromatireducens</name>
    <dbReference type="NCBI Taxonomy" id="507626"/>
    <lineage>
        <taxon>Bacteria</taxon>
        <taxon>Pseudomonadati</taxon>
        <taxon>Pseudomonadota</taxon>
        <taxon>Gammaproteobacteria</taxon>
        <taxon>Oceanospirillales</taxon>
        <taxon>Halomonadaceae</taxon>
        <taxon>Halomonas</taxon>
    </lineage>
</organism>
<name>A0A0X8HGK5_9GAMM</name>
<evidence type="ECO:0000256" key="7">
    <source>
        <dbReference type="SAM" id="SignalP"/>
    </source>
</evidence>
<dbReference type="InterPro" id="IPR012556">
    <property type="entry name" value="Entericidin"/>
</dbReference>
<keyword evidence="9" id="KW-1185">Reference proteome</keyword>
<keyword evidence="3 7" id="KW-0732">Signal</keyword>
<sequence>MKRAIALSFALLMTAGALAGCNTMQGAGEDVERGGQAVQDAAD</sequence>
<dbReference type="Pfam" id="PF08085">
    <property type="entry name" value="Entericidin"/>
    <property type="match status" value="1"/>
</dbReference>
<keyword evidence="2" id="KW-1003">Cell membrane</keyword>
<dbReference type="AlphaFoldDB" id="A0A0X8HGK5"/>
<reference evidence="8 9" key="2">
    <citation type="submission" date="2016-02" db="EMBL/GenBank/DDBJ databases">
        <authorList>
            <person name="Wen L."/>
            <person name="He K."/>
            <person name="Yang H."/>
        </authorList>
    </citation>
    <scope>NUCLEOTIDE SEQUENCE [LARGE SCALE GENOMIC DNA]</scope>
    <source>
        <strain evidence="8 9">AGD 8-3</strain>
    </source>
</reference>
<dbReference type="STRING" id="507626.LOKO_03173"/>
<accession>A0A0X8HGK5</accession>
<reference evidence="8 9" key="1">
    <citation type="journal article" date="2016" name="Genome Announc.">
        <title>Draft Genome Sequence of 'Halomonas chromatireducens' Strain AGD 8-3, a Haloalkaliphilic Chromate- and Selenite-Reducing Gammaproteobacterium.</title>
        <authorList>
            <person name="Sharko F.S."/>
            <person name="Shapovalova A.A."/>
            <person name="Tsygankova S.V."/>
            <person name="Komova A.V."/>
            <person name="Boulygina E.S."/>
            <person name="Teslyuk A.B."/>
            <person name="Gotovtsev P.M."/>
            <person name="Namsaraev Z.B."/>
            <person name="Khijniak T.V."/>
            <person name="Nedoluzhko A.V."/>
            <person name="Vasilov R.G."/>
        </authorList>
    </citation>
    <scope>NUCLEOTIDE SEQUENCE [LARGE SCALE GENOMIC DNA]</scope>
    <source>
        <strain evidence="8 9">AGD 8-3</strain>
    </source>
</reference>
<keyword evidence="5" id="KW-0564">Palmitate</keyword>
<dbReference type="Proteomes" id="UP000063387">
    <property type="component" value="Chromosome"/>
</dbReference>
<evidence type="ECO:0000256" key="5">
    <source>
        <dbReference type="ARBA" id="ARBA00023139"/>
    </source>
</evidence>
<dbReference type="EMBL" id="CP014226">
    <property type="protein sequence ID" value="AMD02219.1"/>
    <property type="molecule type" value="Genomic_DNA"/>
</dbReference>
<evidence type="ECO:0000313" key="9">
    <source>
        <dbReference type="Proteomes" id="UP000063387"/>
    </source>
</evidence>
<dbReference type="PROSITE" id="PS51257">
    <property type="entry name" value="PROKAR_LIPOPROTEIN"/>
    <property type="match status" value="1"/>
</dbReference>
<feature type="chain" id="PRO_5007066880" evidence="7">
    <location>
        <begin position="20"/>
        <end position="43"/>
    </location>
</feature>
<evidence type="ECO:0000256" key="4">
    <source>
        <dbReference type="ARBA" id="ARBA00023136"/>
    </source>
</evidence>
<evidence type="ECO:0000256" key="2">
    <source>
        <dbReference type="ARBA" id="ARBA00022475"/>
    </source>
</evidence>
<dbReference type="PATRIC" id="fig|507626.3.peg.3168"/>
<keyword evidence="4" id="KW-0472">Membrane</keyword>
<evidence type="ECO:0000256" key="1">
    <source>
        <dbReference type="ARBA" id="ARBA00010296"/>
    </source>
</evidence>
<dbReference type="RefSeq" id="WP_066451443.1">
    <property type="nucleotide sequence ID" value="NZ_CP014226.1"/>
</dbReference>
<evidence type="ECO:0000256" key="6">
    <source>
        <dbReference type="ARBA" id="ARBA00023288"/>
    </source>
</evidence>
<dbReference type="KEGG" id="hco:LOKO_03173"/>
<evidence type="ECO:0000313" key="8">
    <source>
        <dbReference type="EMBL" id="AMD02219.1"/>
    </source>
</evidence>
<keyword evidence="6 8" id="KW-0449">Lipoprotein</keyword>